<dbReference type="Proteomes" id="UP000296049">
    <property type="component" value="Unassembled WGS sequence"/>
</dbReference>
<name>R0L2D3_ANAPL</name>
<organism evidence="2 3">
    <name type="scientific">Anas platyrhynchos</name>
    <name type="common">Mallard</name>
    <name type="synonym">Anas boschas</name>
    <dbReference type="NCBI Taxonomy" id="8839"/>
    <lineage>
        <taxon>Eukaryota</taxon>
        <taxon>Metazoa</taxon>
        <taxon>Chordata</taxon>
        <taxon>Craniata</taxon>
        <taxon>Vertebrata</taxon>
        <taxon>Euteleostomi</taxon>
        <taxon>Archelosauria</taxon>
        <taxon>Archosauria</taxon>
        <taxon>Dinosauria</taxon>
        <taxon>Saurischia</taxon>
        <taxon>Theropoda</taxon>
        <taxon>Coelurosauria</taxon>
        <taxon>Aves</taxon>
        <taxon>Neognathae</taxon>
        <taxon>Galloanserae</taxon>
        <taxon>Anseriformes</taxon>
        <taxon>Anatidae</taxon>
        <taxon>Anatinae</taxon>
        <taxon>Anas</taxon>
    </lineage>
</organism>
<dbReference type="EMBL" id="KB744246">
    <property type="protein sequence ID" value="EOA95574.1"/>
    <property type="molecule type" value="Genomic_DNA"/>
</dbReference>
<dbReference type="AlphaFoldDB" id="R0L2D3"/>
<reference evidence="3" key="1">
    <citation type="journal article" date="2013" name="Nat. Genet.">
        <title>The duck genome and transcriptome provide insight into an avian influenza virus reservoir species.</title>
        <authorList>
            <person name="Huang Y."/>
            <person name="Li Y."/>
            <person name="Burt D.W."/>
            <person name="Chen H."/>
            <person name="Zhang Y."/>
            <person name="Qian W."/>
            <person name="Kim H."/>
            <person name="Gan S."/>
            <person name="Zhao Y."/>
            <person name="Li J."/>
            <person name="Yi K."/>
            <person name="Feng H."/>
            <person name="Zhu P."/>
            <person name="Li B."/>
            <person name="Liu Q."/>
            <person name="Fairley S."/>
            <person name="Magor K.E."/>
            <person name="Du Z."/>
            <person name="Hu X."/>
            <person name="Goodman L."/>
            <person name="Tafer H."/>
            <person name="Vignal A."/>
            <person name="Lee T."/>
            <person name="Kim K.W."/>
            <person name="Sheng Z."/>
            <person name="An Y."/>
            <person name="Searle S."/>
            <person name="Herrero J."/>
            <person name="Groenen M.A."/>
            <person name="Crooijmans R.P."/>
            <person name="Faraut T."/>
            <person name="Cai Q."/>
            <person name="Webster R.G."/>
            <person name="Aldridge J.R."/>
            <person name="Warren W.C."/>
            <person name="Bartschat S."/>
            <person name="Kehr S."/>
            <person name="Marz M."/>
            <person name="Stadler P.F."/>
            <person name="Smith J."/>
            <person name="Kraus R.H."/>
            <person name="Zhao Y."/>
            <person name="Ren L."/>
            <person name="Fei J."/>
            <person name="Morisson M."/>
            <person name="Kaiser P."/>
            <person name="Griffin D.K."/>
            <person name="Rao M."/>
            <person name="Pitel F."/>
            <person name="Wang J."/>
            <person name="Li N."/>
        </authorList>
    </citation>
    <scope>NUCLEOTIDE SEQUENCE [LARGE SCALE GENOMIC DNA]</scope>
</reference>
<keyword evidence="3" id="KW-1185">Reference proteome</keyword>
<proteinExistence type="predicted"/>
<evidence type="ECO:0000313" key="3">
    <source>
        <dbReference type="Proteomes" id="UP000296049"/>
    </source>
</evidence>
<sequence>MGKEGICRGHVPQNIYECIFEEDRGTVYLKCKERALFVFYCWLLPKPQVEQRRRARLNHSLERLRLLLLAATRDQFYCEYHDTIMTIMTVSQLLQPYRDDCSSVVALSWLFSQF</sequence>
<evidence type="ECO:0000313" key="2">
    <source>
        <dbReference type="EMBL" id="EOA95574.1"/>
    </source>
</evidence>
<gene>
    <name evidence="2" type="ORF">Anapl_16044</name>
</gene>
<accession>R0L2D3</accession>
<dbReference type="Pfam" id="PF00010">
    <property type="entry name" value="HLH"/>
    <property type="match status" value="1"/>
</dbReference>
<dbReference type="Gene3D" id="4.10.280.10">
    <property type="entry name" value="Helix-loop-helix DNA-binding domain"/>
    <property type="match status" value="1"/>
</dbReference>
<dbReference type="InterPro" id="IPR011598">
    <property type="entry name" value="bHLH_dom"/>
</dbReference>
<dbReference type="GO" id="GO:0046983">
    <property type="term" value="F:protein dimerization activity"/>
    <property type="evidence" value="ECO:0007669"/>
    <property type="project" value="InterPro"/>
</dbReference>
<evidence type="ECO:0000259" key="1">
    <source>
        <dbReference type="Pfam" id="PF00010"/>
    </source>
</evidence>
<protein>
    <recommendedName>
        <fullName evidence="1">BHLH domain-containing protein</fullName>
    </recommendedName>
</protein>
<feature type="domain" description="BHLH" evidence="1">
    <location>
        <begin position="46"/>
        <end position="69"/>
    </location>
</feature>
<dbReference type="InterPro" id="IPR036638">
    <property type="entry name" value="HLH_DNA-bd_sf"/>
</dbReference>